<dbReference type="PANTHER" id="PTHR30221:SF1">
    <property type="entry name" value="SMALL-CONDUCTANCE MECHANOSENSITIVE CHANNEL"/>
    <property type="match status" value="1"/>
</dbReference>
<protein>
    <recommendedName>
        <fullName evidence="1">Small-conductance mechanosensitive channel</fullName>
    </recommendedName>
</protein>
<comment type="caution">
    <text evidence="1">Lacks conserved residue(s) required for the propagation of feature annotation.</text>
</comment>
<reference evidence="3" key="1">
    <citation type="journal article" date="2019" name="Int. J. Syst. Evol. Microbiol.">
        <title>The Global Catalogue of Microorganisms (GCM) 10K type strain sequencing project: providing services to taxonomists for standard genome sequencing and annotation.</title>
        <authorList>
            <consortium name="The Broad Institute Genomics Platform"/>
            <consortium name="The Broad Institute Genome Sequencing Center for Infectious Disease"/>
            <person name="Wu L."/>
            <person name="Ma J."/>
        </authorList>
    </citation>
    <scope>NUCLEOTIDE SEQUENCE [LARGE SCALE GENOMIC DNA]</scope>
    <source>
        <strain evidence="3">JCM 17666</strain>
    </source>
</reference>
<evidence type="ECO:0000256" key="1">
    <source>
        <dbReference type="RuleBase" id="RU369025"/>
    </source>
</evidence>
<comment type="function">
    <text evidence="1">Mechanosensitive channel that participates in the regulation of osmotic pressure changes within the cell, opening in response to stretch forces in the membrane lipid bilayer, without the need for other proteins. Contributes to normal resistance to hypoosmotic shock. Forms an ion channel of 1.0 nanosiemens conductance with a slight preference for anions.</text>
</comment>
<dbReference type="NCBIfam" id="NF033912">
    <property type="entry name" value="msc"/>
    <property type="match status" value="1"/>
</dbReference>
<gene>
    <name evidence="2" type="ORF">GCM10023144_22790</name>
</gene>
<comment type="subunit">
    <text evidence="1">Homoheptamer.</text>
</comment>
<feature type="transmembrane region" description="Helical" evidence="1">
    <location>
        <begin position="265"/>
        <end position="286"/>
    </location>
</feature>
<proteinExistence type="inferred from homology"/>
<keyword evidence="3" id="KW-1185">Reference proteome</keyword>
<feature type="transmembrane region" description="Helical" evidence="1">
    <location>
        <begin position="176"/>
        <end position="199"/>
    </location>
</feature>
<feature type="transmembrane region" description="Helical" evidence="1">
    <location>
        <begin position="71"/>
        <end position="95"/>
    </location>
</feature>
<dbReference type="Gene3D" id="1.10.287.1260">
    <property type="match status" value="2"/>
</dbReference>
<keyword evidence="1" id="KW-0406">Ion transport</keyword>
<comment type="caution">
    <text evidence="2">The sequence shown here is derived from an EMBL/GenBank/DDBJ whole genome shotgun (WGS) entry which is preliminary data.</text>
</comment>
<dbReference type="InterPro" id="IPR045275">
    <property type="entry name" value="MscS_archaea/bacteria_type"/>
</dbReference>
<feature type="transmembrane region" description="Helical" evidence="1">
    <location>
        <begin position="338"/>
        <end position="358"/>
    </location>
</feature>
<evidence type="ECO:0000313" key="2">
    <source>
        <dbReference type="EMBL" id="GAA4332577.1"/>
    </source>
</evidence>
<sequence length="421" mass="44116">MYEIHPPLTTLRDQLVVWGPRLIVAVIILLITHFLARGARWAVGRLVDRWPALRRNAARPGESLGTQLGHLVYWLIWLVGLIVALQPLGLAQALMPISALTGEVFSYLPRVVGAGLIFFIGLLIARIVRNIVETGLTAARADQWLARAGVCRPAPAAPPDAEPAPCPAISRIAGTVVFALIIIPVGIAALQALGIASIVDPTVVVLQTVLSAIPRVLAAAILLAIAYFIGRWVKGMIEQILPALGFDRALASLGGFAPTAHPSRVAGTLALLAIVLFSAIEAAALLRFDAVAAMLVEVTELGGRVVFGSAIVVVGVIMGRIVAGLVGDSIGESGLPSVLKYAIIALAVAIGLRFMGLANEIVNLAFGLILGSAAVACALAFGLGGRETAHRLLERWTAAWQSGRAASPIVRPDEPPRPPAE</sequence>
<feature type="transmembrane region" description="Helical" evidence="1">
    <location>
        <begin position="364"/>
        <end position="385"/>
    </location>
</feature>
<dbReference type="InterPro" id="IPR008910">
    <property type="entry name" value="MSC_TM_helix"/>
</dbReference>
<dbReference type="Pfam" id="PF05552">
    <property type="entry name" value="MS_channel_1st_1"/>
    <property type="match status" value="3"/>
</dbReference>
<feature type="transmembrane region" description="Helical" evidence="1">
    <location>
        <begin position="306"/>
        <end position="326"/>
    </location>
</feature>
<comment type="similarity">
    <text evidence="1">Belongs to the MscS (TC 1.A.23) family.</text>
</comment>
<dbReference type="PANTHER" id="PTHR30221">
    <property type="entry name" value="SMALL-CONDUCTANCE MECHANOSENSITIVE CHANNEL"/>
    <property type="match status" value="1"/>
</dbReference>
<dbReference type="Proteomes" id="UP001501671">
    <property type="component" value="Unassembled WGS sequence"/>
</dbReference>
<keyword evidence="1" id="KW-0997">Cell inner membrane</keyword>
<organism evidence="2 3">
    <name type="scientific">Pigmentiphaga soli</name>
    <dbReference type="NCBI Taxonomy" id="1007095"/>
    <lineage>
        <taxon>Bacteria</taxon>
        <taxon>Pseudomonadati</taxon>
        <taxon>Pseudomonadota</taxon>
        <taxon>Betaproteobacteria</taxon>
        <taxon>Burkholderiales</taxon>
        <taxon>Alcaligenaceae</taxon>
        <taxon>Pigmentiphaga</taxon>
    </lineage>
</organism>
<feature type="transmembrane region" description="Helical" evidence="1">
    <location>
        <begin position="15"/>
        <end position="36"/>
    </location>
</feature>
<keyword evidence="1" id="KW-0812">Transmembrane</keyword>
<comment type="subcellular location">
    <subcellularLocation>
        <location evidence="1">Cell inner membrane</location>
        <topology evidence="1">Multi-pass membrane protein</topology>
    </subcellularLocation>
</comment>
<accession>A0ABP8H0D2</accession>
<evidence type="ECO:0000313" key="3">
    <source>
        <dbReference type="Proteomes" id="UP001501671"/>
    </source>
</evidence>
<keyword evidence="1" id="KW-0472">Membrane</keyword>
<keyword evidence="1" id="KW-1003">Cell membrane</keyword>
<keyword evidence="1" id="KW-0813">Transport</keyword>
<keyword evidence="1" id="KW-0407">Ion channel</keyword>
<feature type="transmembrane region" description="Helical" evidence="1">
    <location>
        <begin position="205"/>
        <end position="229"/>
    </location>
</feature>
<dbReference type="EMBL" id="BAABFO010000009">
    <property type="protein sequence ID" value="GAA4332577.1"/>
    <property type="molecule type" value="Genomic_DNA"/>
</dbReference>
<feature type="transmembrane region" description="Helical" evidence="1">
    <location>
        <begin position="107"/>
        <end position="128"/>
    </location>
</feature>
<keyword evidence="1" id="KW-1133">Transmembrane helix</keyword>
<name>A0ABP8H0D2_9BURK</name>
<dbReference type="RefSeq" id="WP_345249435.1">
    <property type="nucleotide sequence ID" value="NZ_BAABFO010000009.1"/>
</dbReference>